<dbReference type="InterPro" id="IPR009081">
    <property type="entry name" value="PP-bd_ACP"/>
</dbReference>
<dbReference type="GeneID" id="36561104"/>
<gene>
    <name evidence="6" type="ORF">P170DRAFT_477020</name>
</gene>
<dbReference type="InterPro" id="IPR050091">
    <property type="entry name" value="PKS_NRPS_Biosynth_Enz"/>
</dbReference>
<dbReference type="GO" id="GO:0008270">
    <property type="term" value="F:zinc ion binding"/>
    <property type="evidence" value="ECO:0007669"/>
    <property type="project" value="InterPro"/>
</dbReference>
<organism evidence="6 7">
    <name type="scientific">Aspergillus steynii IBT 23096</name>
    <dbReference type="NCBI Taxonomy" id="1392250"/>
    <lineage>
        <taxon>Eukaryota</taxon>
        <taxon>Fungi</taxon>
        <taxon>Dikarya</taxon>
        <taxon>Ascomycota</taxon>
        <taxon>Pezizomycotina</taxon>
        <taxon>Eurotiomycetes</taxon>
        <taxon>Eurotiomycetidae</taxon>
        <taxon>Eurotiales</taxon>
        <taxon>Aspergillaceae</taxon>
        <taxon>Aspergillus</taxon>
        <taxon>Aspergillus subgen. Circumdati</taxon>
    </lineage>
</organism>
<evidence type="ECO:0000256" key="3">
    <source>
        <dbReference type="ARBA" id="ARBA00022679"/>
    </source>
</evidence>
<dbReference type="Proteomes" id="UP000234275">
    <property type="component" value="Unassembled WGS sequence"/>
</dbReference>
<dbReference type="FunFam" id="3.40.50.720:FF:000209">
    <property type="entry name" value="Polyketide synthase Pks12"/>
    <property type="match status" value="1"/>
</dbReference>
<sequence length="799" mass="87111">MARVVRAEDPSARLVTLDVGSETSAESHMAITRVLTAMQSPGSCFNDITENEYVERSGLLQVSRVQPDSALLGFVEETNAEAATEEHNLHTHPSCVRLMCRQPGMLDSLQFVEVAPGDMPLPDDFVEVNMHAGGLNYKDVAMCLGIMPENQYLLGLEGAGVVRRVGAKAASSFHIGQRVLVYRRGSFGNKVQCPVEGGHAIPDWMSFEEAATLPVVYLAVIYGLFDLANIQRGQSVLIHSAAGGVGIAAIQICRFMGAEIYATVGSEEKREFLRETFDLPADRIISSRNTRFAAEILQITGGKGVDIVLNSLTGPLLDESWRIIADCGTMVELGKKDTLDRNSLSMEPFNRNASYHAIDMSHDSITRPTVARLMRQMFDLVDGGHIKPIQPRAVFSYAGIADAIRYMRGGTHIGKIVVSRDIFSETAVMKIQPAPRKLRLRSDRSYLIVGGLRGVCGSLAVYLARHEAKSLVVMSRSEYSDDKSQGVLRSLASLGARCALVQGDVSEKEDVRRAFRQSSLPVGGIIQGAMVLRDGIYASMTVTQFHEALRCKVQGTWNLHEVSIEEKEAANYAAGNAFLDALATHRHSLGLPACSVDLGVIEDVEYISERQSIANRLDINIWTPINEPLLHEILRLSIFQQDALSPLNPSSATQMVTRIPFPQPVDAALLRDARFAALAAPDGGSVAERAQDASQDTRALLDLVRSDTSTELESQITAAVAVVNRHFMRTLGLSEPMEPAKPLAVYGLDSLAAVEFRNWARQELQIAITTLEVVGAKTLRALCEKLVSKMGQEKASSAV</sequence>
<dbReference type="PROSITE" id="PS50075">
    <property type="entry name" value="CARRIER"/>
    <property type="match status" value="1"/>
</dbReference>
<dbReference type="SUPFAM" id="SSF51735">
    <property type="entry name" value="NAD(P)-binding Rossmann-fold domains"/>
    <property type="match status" value="2"/>
</dbReference>
<dbReference type="Pfam" id="PF08659">
    <property type="entry name" value="KR"/>
    <property type="match status" value="2"/>
</dbReference>
<keyword evidence="4" id="KW-0511">Multifunctional enzyme</keyword>
<dbReference type="GO" id="GO:0004312">
    <property type="term" value="F:fatty acid synthase activity"/>
    <property type="evidence" value="ECO:0007669"/>
    <property type="project" value="TreeGrafter"/>
</dbReference>
<dbReference type="Gene3D" id="3.40.50.720">
    <property type="entry name" value="NAD(P)-binding Rossmann-like Domain"/>
    <property type="match status" value="1"/>
</dbReference>
<keyword evidence="3" id="KW-0808">Transferase</keyword>
<dbReference type="SUPFAM" id="SSF50129">
    <property type="entry name" value="GroES-like"/>
    <property type="match status" value="1"/>
</dbReference>
<dbReference type="SMART" id="SM00822">
    <property type="entry name" value="PKS_KR"/>
    <property type="match status" value="1"/>
</dbReference>
<dbReference type="InterPro" id="IPR011032">
    <property type="entry name" value="GroES-like_sf"/>
</dbReference>
<keyword evidence="7" id="KW-1185">Reference proteome</keyword>
<proteinExistence type="predicted"/>
<dbReference type="InterPro" id="IPR013968">
    <property type="entry name" value="PKS_KR"/>
</dbReference>
<reference evidence="6 7" key="1">
    <citation type="submission" date="2016-12" db="EMBL/GenBank/DDBJ databases">
        <title>The genomes of Aspergillus section Nigri reveals drivers in fungal speciation.</title>
        <authorList>
            <consortium name="DOE Joint Genome Institute"/>
            <person name="Vesth T.C."/>
            <person name="Nybo J."/>
            <person name="Theobald S."/>
            <person name="Brandl J."/>
            <person name="Frisvad J.C."/>
            <person name="Nielsen K.F."/>
            <person name="Lyhne E.K."/>
            <person name="Kogle M.E."/>
            <person name="Kuo A."/>
            <person name="Riley R."/>
            <person name="Clum A."/>
            <person name="Nolan M."/>
            <person name="Lipzen A."/>
            <person name="Salamov A."/>
            <person name="Henrissat B."/>
            <person name="Wiebenga A."/>
            <person name="De Vries R.P."/>
            <person name="Grigoriev I.V."/>
            <person name="Mortensen U.H."/>
            <person name="Andersen M.R."/>
            <person name="Baker S.E."/>
        </authorList>
    </citation>
    <scope>NUCLEOTIDE SEQUENCE [LARGE SCALE GENOMIC DNA]</scope>
    <source>
        <strain evidence="6 7">IBT 23096</strain>
    </source>
</reference>
<dbReference type="GO" id="GO:0016491">
    <property type="term" value="F:oxidoreductase activity"/>
    <property type="evidence" value="ECO:0007669"/>
    <property type="project" value="InterPro"/>
</dbReference>
<keyword evidence="2" id="KW-0597">Phosphoprotein</keyword>
<dbReference type="InterPro" id="IPR013154">
    <property type="entry name" value="ADH-like_N"/>
</dbReference>
<dbReference type="Pfam" id="PF08240">
    <property type="entry name" value="ADH_N"/>
    <property type="match status" value="1"/>
</dbReference>
<dbReference type="CDD" id="cd05195">
    <property type="entry name" value="enoyl_red"/>
    <property type="match status" value="1"/>
</dbReference>
<evidence type="ECO:0000313" key="7">
    <source>
        <dbReference type="Proteomes" id="UP000234275"/>
    </source>
</evidence>
<name>A0A2I2G698_9EURO</name>
<dbReference type="STRING" id="1392250.A0A2I2G698"/>
<dbReference type="EMBL" id="MSFO01000005">
    <property type="protein sequence ID" value="PLB48404.1"/>
    <property type="molecule type" value="Genomic_DNA"/>
</dbReference>
<evidence type="ECO:0000313" key="6">
    <source>
        <dbReference type="EMBL" id="PLB48404.1"/>
    </source>
</evidence>
<dbReference type="InterPro" id="IPR057326">
    <property type="entry name" value="KR_dom"/>
</dbReference>
<dbReference type="InterPro" id="IPR002364">
    <property type="entry name" value="Quin_OxRdtase/zeta-crystal_CS"/>
</dbReference>
<evidence type="ECO:0000256" key="1">
    <source>
        <dbReference type="ARBA" id="ARBA00022450"/>
    </source>
</evidence>
<dbReference type="SMART" id="SM00823">
    <property type="entry name" value="PKS_PP"/>
    <property type="match status" value="1"/>
</dbReference>
<dbReference type="PANTHER" id="PTHR43775:SF18">
    <property type="entry name" value="ENZYME, PUTATIVE (JCVI)-RELATED"/>
    <property type="match status" value="1"/>
</dbReference>
<dbReference type="VEuPathDB" id="FungiDB:P170DRAFT_477020"/>
<dbReference type="RefSeq" id="XP_024703706.1">
    <property type="nucleotide sequence ID" value="XM_024853406.1"/>
</dbReference>
<dbReference type="GO" id="GO:0044550">
    <property type="term" value="P:secondary metabolite biosynthetic process"/>
    <property type="evidence" value="ECO:0007669"/>
    <property type="project" value="TreeGrafter"/>
</dbReference>
<dbReference type="InterPro" id="IPR036736">
    <property type="entry name" value="ACP-like_sf"/>
</dbReference>
<dbReference type="OrthoDB" id="4510240at2759"/>
<evidence type="ECO:0000259" key="5">
    <source>
        <dbReference type="PROSITE" id="PS50075"/>
    </source>
</evidence>
<dbReference type="InterPro" id="IPR036291">
    <property type="entry name" value="NAD(P)-bd_dom_sf"/>
</dbReference>
<dbReference type="SUPFAM" id="SSF47336">
    <property type="entry name" value="ACP-like"/>
    <property type="match status" value="1"/>
</dbReference>
<dbReference type="Pfam" id="PF13602">
    <property type="entry name" value="ADH_zinc_N_2"/>
    <property type="match status" value="1"/>
</dbReference>
<accession>A0A2I2G698</accession>
<dbReference type="Gene3D" id="3.90.180.10">
    <property type="entry name" value="Medium-chain alcohol dehydrogenases, catalytic domain"/>
    <property type="match status" value="1"/>
</dbReference>
<evidence type="ECO:0000256" key="2">
    <source>
        <dbReference type="ARBA" id="ARBA00022553"/>
    </source>
</evidence>
<protein>
    <submittedName>
        <fullName evidence="6">KR-domain-containing protein</fullName>
    </submittedName>
</protein>
<evidence type="ECO:0000256" key="4">
    <source>
        <dbReference type="ARBA" id="ARBA00023268"/>
    </source>
</evidence>
<dbReference type="PANTHER" id="PTHR43775">
    <property type="entry name" value="FATTY ACID SYNTHASE"/>
    <property type="match status" value="1"/>
</dbReference>
<dbReference type="SMART" id="SM00829">
    <property type="entry name" value="PKS_ER"/>
    <property type="match status" value="1"/>
</dbReference>
<dbReference type="GO" id="GO:0006633">
    <property type="term" value="P:fatty acid biosynthetic process"/>
    <property type="evidence" value="ECO:0007669"/>
    <property type="project" value="TreeGrafter"/>
</dbReference>
<dbReference type="InterPro" id="IPR020806">
    <property type="entry name" value="PKS_PP-bd"/>
</dbReference>
<dbReference type="AlphaFoldDB" id="A0A2I2G698"/>
<dbReference type="Gene3D" id="1.10.1200.10">
    <property type="entry name" value="ACP-like"/>
    <property type="match status" value="1"/>
</dbReference>
<dbReference type="Pfam" id="PF00550">
    <property type="entry name" value="PP-binding"/>
    <property type="match status" value="1"/>
</dbReference>
<feature type="domain" description="Carrier" evidence="5">
    <location>
        <begin position="714"/>
        <end position="790"/>
    </location>
</feature>
<dbReference type="InterPro" id="IPR020843">
    <property type="entry name" value="ER"/>
</dbReference>
<comment type="caution">
    <text evidence="6">The sequence shown here is derived from an EMBL/GenBank/DDBJ whole genome shotgun (WGS) entry which is preliminary data.</text>
</comment>
<dbReference type="GO" id="GO:0031177">
    <property type="term" value="F:phosphopantetheine binding"/>
    <property type="evidence" value="ECO:0007669"/>
    <property type="project" value="InterPro"/>
</dbReference>
<dbReference type="PROSITE" id="PS01162">
    <property type="entry name" value="QOR_ZETA_CRYSTAL"/>
    <property type="match status" value="1"/>
</dbReference>
<dbReference type="GO" id="GO:1901336">
    <property type="term" value="P:lactone biosynthetic process"/>
    <property type="evidence" value="ECO:0007669"/>
    <property type="project" value="UniProtKB-ARBA"/>
</dbReference>
<keyword evidence="1" id="KW-0596">Phosphopantetheine</keyword>